<keyword evidence="7 10" id="KW-0648">Protein biosynthesis</keyword>
<keyword evidence="5 10" id="KW-0547">Nucleotide-binding</keyword>
<evidence type="ECO:0000256" key="2">
    <source>
        <dbReference type="ARBA" id="ARBA00005594"/>
    </source>
</evidence>
<reference evidence="12 13" key="1">
    <citation type="submission" date="2016-08" db="EMBL/GenBank/DDBJ databases">
        <title>New Insights into Marine Group III Euryarchaeota, from dark to light.</title>
        <authorList>
            <person name="Haro-Moreno J.M."/>
            <person name="Rodriguez-Valera F."/>
            <person name="Lopez-Garcia P."/>
            <person name="Moreira D."/>
            <person name="Martin-Cuadrado A.B."/>
        </authorList>
    </citation>
    <scope>NUCLEOTIDE SEQUENCE [LARGE SCALE GENOMIC DNA]</scope>
    <source>
        <strain evidence="12">CG-Bathy1</strain>
    </source>
</reference>
<keyword evidence="3 10" id="KW-0963">Cytoplasm</keyword>
<dbReference type="EC" id="6.1.1.6" evidence="10"/>
<dbReference type="Pfam" id="PF19269">
    <property type="entry name" value="Anticodon_2"/>
    <property type="match status" value="1"/>
</dbReference>
<evidence type="ECO:0000256" key="10">
    <source>
        <dbReference type="HAMAP-Rule" id="MF_00177"/>
    </source>
</evidence>
<dbReference type="Gene3D" id="1.10.10.770">
    <property type="match status" value="1"/>
</dbReference>
<dbReference type="PANTHER" id="PTHR37940">
    <property type="entry name" value="LYSINE--TRNA LIGASE"/>
    <property type="match status" value="1"/>
</dbReference>
<dbReference type="AlphaFoldDB" id="A0A1J5T488"/>
<proteinExistence type="inferred from homology"/>
<evidence type="ECO:0000259" key="11">
    <source>
        <dbReference type="Pfam" id="PF19269"/>
    </source>
</evidence>
<dbReference type="PANTHER" id="PTHR37940:SF1">
    <property type="entry name" value="LYSINE--TRNA LIGASE"/>
    <property type="match status" value="1"/>
</dbReference>
<keyword evidence="4 10" id="KW-0436">Ligase</keyword>
<dbReference type="GO" id="GO:0000049">
    <property type="term" value="F:tRNA binding"/>
    <property type="evidence" value="ECO:0007669"/>
    <property type="project" value="InterPro"/>
</dbReference>
<sequence length="512" mass="58583">MHWADVIAEKLLEKGKEHVVSSGITPSGPIHVGSMREILTADAIARAIRDKGGEAELIYVADTADPLRKVYPFLENLGYEKWVGYPLAEIPAPNDEGTYADYFLNPFFEALNAVGVNPRVVDNYKAYKEGKYVNESKNACDNIEKIREILETVSGRQLPKNWFPWTFVNDDGKMISGKVLKYEWPIVEFEDENGDIFTNNIEKGEGKLPWRLDWPAKWNVLGVTFEAFGKDHATKGGSYDSGVKIVRDIYGGTEPEKTVYEWINLKGEGAMHSSTGLAISANEILEVIPPEVLRWLIMKPQPNRHIDFDPGIGILNLTGDYERVELDYNKNEEKTDVHRAYELSQVDTEIKESGDLLGQVKSYRNLLTLVQSKSSLEDMISSLKRIGILEESTEEIERYLGKRVEYVKNWLARYAPDEIKFEIKKETPENEFDDEQKAVIKEMVAEFNAIEWNAEEIHNSFYRVQDKSEMEAKKIFEIVYLALLGQNYGPKMGFFLATNLEREFVVERLESY</sequence>
<evidence type="ECO:0000256" key="7">
    <source>
        <dbReference type="ARBA" id="ARBA00022917"/>
    </source>
</evidence>
<dbReference type="SUPFAM" id="SSF52374">
    <property type="entry name" value="Nucleotidylyl transferase"/>
    <property type="match status" value="1"/>
</dbReference>
<comment type="similarity">
    <text evidence="2 10">Belongs to the class-I aminoacyl-tRNA synthetase family.</text>
</comment>
<dbReference type="HAMAP" id="MF_00177">
    <property type="entry name" value="Lys_tRNA_synth_class1"/>
    <property type="match status" value="1"/>
</dbReference>
<dbReference type="Gene3D" id="1.10.10.350">
    <property type="match status" value="1"/>
</dbReference>
<dbReference type="InterPro" id="IPR008925">
    <property type="entry name" value="aa_tRNA-synth_I_cd-bd_sf"/>
</dbReference>
<feature type="domain" description="Aminoacyl-tRNA synthetase class I anticodon-binding" evidence="11">
    <location>
        <begin position="418"/>
        <end position="510"/>
    </location>
</feature>
<gene>
    <name evidence="10" type="primary">lysS</name>
    <name evidence="12" type="ORF">BEU04_01770</name>
</gene>
<evidence type="ECO:0000256" key="9">
    <source>
        <dbReference type="ARBA" id="ARBA00048573"/>
    </source>
</evidence>
<dbReference type="InterPro" id="IPR045462">
    <property type="entry name" value="aa-tRNA-synth_I_cd-bd"/>
</dbReference>
<evidence type="ECO:0000256" key="6">
    <source>
        <dbReference type="ARBA" id="ARBA00022840"/>
    </source>
</evidence>
<evidence type="ECO:0000256" key="5">
    <source>
        <dbReference type="ARBA" id="ARBA00022741"/>
    </source>
</evidence>
<name>A0A1J5T488_9ARCH</name>
<evidence type="ECO:0000256" key="3">
    <source>
        <dbReference type="ARBA" id="ARBA00022490"/>
    </source>
</evidence>
<keyword evidence="8 10" id="KW-0030">Aminoacyl-tRNA synthetase</keyword>
<comment type="catalytic activity">
    <reaction evidence="9 10">
        <text>tRNA(Lys) + L-lysine + ATP = L-lysyl-tRNA(Lys) + AMP + diphosphate</text>
        <dbReference type="Rhea" id="RHEA:20792"/>
        <dbReference type="Rhea" id="RHEA-COMP:9696"/>
        <dbReference type="Rhea" id="RHEA-COMP:9697"/>
        <dbReference type="ChEBI" id="CHEBI:30616"/>
        <dbReference type="ChEBI" id="CHEBI:32551"/>
        <dbReference type="ChEBI" id="CHEBI:33019"/>
        <dbReference type="ChEBI" id="CHEBI:78442"/>
        <dbReference type="ChEBI" id="CHEBI:78529"/>
        <dbReference type="ChEBI" id="CHEBI:456215"/>
        <dbReference type="EC" id="6.1.1.6"/>
    </reaction>
</comment>
<comment type="subcellular location">
    <subcellularLocation>
        <location evidence="1 10">Cytoplasm</location>
    </subcellularLocation>
</comment>
<dbReference type="GO" id="GO:0005737">
    <property type="term" value="C:cytoplasm"/>
    <property type="evidence" value="ECO:0007669"/>
    <property type="project" value="UniProtKB-SubCell"/>
</dbReference>
<keyword evidence="6 10" id="KW-0067">ATP-binding</keyword>
<dbReference type="NCBIfam" id="TIGR00467">
    <property type="entry name" value="lysS_arch"/>
    <property type="match status" value="1"/>
</dbReference>
<dbReference type="Pfam" id="PF01921">
    <property type="entry name" value="tRNA-synt_1f"/>
    <property type="match status" value="1"/>
</dbReference>
<dbReference type="InterPro" id="IPR020751">
    <property type="entry name" value="aa-tRNA-synth_I_codon-bd_sub2"/>
</dbReference>
<feature type="short sequence motif" description="'HIGH' region" evidence="10">
    <location>
        <begin position="26"/>
        <end position="34"/>
    </location>
</feature>
<organism evidence="12 13">
    <name type="scientific">Marine Group III euryarchaeote CG-Bathy1</name>
    <dbReference type="NCBI Taxonomy" id="1889001"/>
    <lineage>
        <taxon>Archaea</taxon>
        <taxon>Methanobacteriati</taxon>
        <taxon>Thermoplasmatota</taxon>
        <taxon>Thermoplasmata</taxon>
        <taxon>Candidatus Thermoprofundales</taxon>
    </lineage>
</organism>
<dbReference type="SUPFAM" id="SSF48163">
    <property type="entry name" value="An anticodon-binding domain of class I aminoacyl-tRNA synthetases"/>
    <property type="match status" value="1"/>
</dbReference>
<dbReference type="Gene3D" id="3.40.50.620">
    <property type="entry name" value="HUPs"/>
    <property type="match status" value="2"/>
</dbReference>
<dbReference type="InterPro" id="IPR002904">
    <property type="entry name" value="Lys-tRNA-ligase"/>
</dbReference>
<dbReference type="GO" id="GO:0004824">
    <property type="term" value="F:lysine-tRNA ligase activity"/>
    <property type="evidence" value="ECO:0007669"/>
    <property type="project" value="UniProtKB-UniRule"/>
</dbReference>
<dbReference type="EMBL" id="MIYU01000016">
    <property type="protein sequence ID" value="OIR15655.1"/>
    <property type="molecule type" value="Genomic_DNA"/>
</dbReference>
<dbReference type="GO" id="GO:0006430">
    <property type="term" value="P:lysyl-tRNA aminoacylation"/>
    <property type="evidence" value="ECO:0007669"/>
    <property type="project" value="UniProtKB-UniRule"/>
</dbReference>
<feature type="short sequence motif" description="'KMSKS' region" evidence="10">
    <location>
        <begin position="270"/>
        <end position="274"/>
    </location>
</feature>
<dbReference type="InterPro" id="IPR042078">
    <property type="entry name" value="Lys-tRNA-ligase_SC_fold"/>
</dbReference>
<dbReference type="InterPro" id="IPR014729">
    <property type="entry name" value="Rossmann-like_a/b/a_fold"/>
</dbReference>
<dbReference type="Proteomes" id="UP000183815">
    <property type="component" value="Unassembled WGS sequence"/>
</dbReference>
<dbReference type="Gene3D" id="6.10.20.10">
    <property type="entry name" value="Lysine tRNA ligase, stem contact fold domain"/>
    <property type="match status" value="1"/>
</dbReference>
<evidence type="ECO:0000256" key="8">
    <source>
        <dbReference type="ARBA" id="ARBA00023146"/>
    </source>
</evidence>
<evidence type="ECO:0000256" key="1">
    <source>
        <dbReference type="ARBA" id="ARBA00004496"/>
    </source>
</evidence>
<evidence type="ECO:0000313" key="12">
    <source>
        <dbReference type="EMBL" id="OIR15655.1"/>
    </source>
</evidence>
<protein>
    <recommendedName>
        <fullName evidence="10">Lysine--tRNA ligase</fullName>
        <ecNumber evidence="10">6.1.1.6</ecNumber>
    </recommendedName>
    <alternativeName>
        <fullName evidence="10">Lysyl-tRNA synthetase</fullName>
        <shortName evidence="10">LysRS</shortName>
    </alternativeName>
</protein>
<dbReference type="GO" id="GO:0005524">
    <property type="term" value="F:ATP binding"/>
    <property type="evidence" value="ECO:0007669"/>
    <property type="project" value="UniProtKB-UniRule"/>
</dbReference>
<evidence type="ECO:0000313" key="13">
    <source>
        <dbReference type="Proteomes" id="UP000183815"/>
    </source>
</evidence>
<comment type="caution">
    <text evidence="12">The sequence shown here is derived from an EMBL/GenBank/DDBJ whole genome shotgun (WGS) entry which is preliminary data.</text>
</comment>
<accession>A0A1J5T488</accession>
<evidence type="ECO:0000256" key="4">
    <source>
        <dbReference type="ARBA" id="ARBA00022598"/>
    </source>
</evidence>
<comment type="caution">
    <text evidence="10">Lacks conserved residue(s) required for the propagation of feature annotation.</text>
</comment>